<name>A0AAN9X847_PSOTE</name>
<dbReference type="AlphaFoldDB" id="A0AAN9X847"/>
<proteinExistence type="predicted"/>
<gene>
    <name evidence="2" type="ORF">VNO78_31852</name>
</gene>
<feature type="chain" id="PRO_5043014321" evidence="1">
    <location>
        <begin position="22"/>
        <end position="213"/>
    </location>
</feature>
<comment type="caution">
    <text evidence="2">The sequence shown here is derived from an EMBL/GenBank/DDBJ whole genome shotgun (WGS) entry which is preliminary data.</text>
</comment>
<keyword evidence="1" id="KW-0732">Signal</keyword>
<protein>
    <submittedName>
        <fullName evidence="2">Uncharacterized protein</fullName>
    </submittedName>
</protein>
<accession>A0AAN9X847</accession>
<sequence length="213" mass="24503">MPKGIEKLFFLEVLMGYVIVATERTQYYAAQKKHDPQELLLHDSHGFAAKHLDLMGPMSELISFAYSPTQASIVHFYEAVQPFDHVQVQYSCRSGALLTIDNAKAHEAIEEGTIVYISKQEPFWISINTNFGKSKHVTSKKSSMHSFQFVEHRTQRHFWRGFPPNSGDAALLKLVISLPISYLRLNFLLLMFLDHLLKTKMRDPASSIRFRFL</sequence>
<feature type="signal peptide" evidence="1">
    <location>
        <begin position="1"/>
        <end position="21"/>
    </location>
</feature>
<reference evidence="2 3" key="1">
    <citation type="submission" date="2024-01" db="EMBL/GenBank/DDBJ databases">
        <title>The genomes of 5 underutilized Papilionoideae crops provide insights into root nodulation and disease resistanc.</title>
        <authorList>
            <person name="Jiang F."/>
        </authorList>
    </citation>
    <scope>NUCLEOTIDE SEQUENCE [LARGE SCALE GENOMIC DNA]</scope>
    <source>
        <strain evidence="2">DUOXIRENSHENG_FW03</strain>
        <tissue evidence="2">Leaves</tissue>
    </source>
</reference>
<evidence type="ECO:0000313" key="2">
    <source>
        <dbReference type="EMBL" id="KAK7385902.1"/>
    </source>
</evidence>
<dbReference type="EMBL" id="JAYMYS010000008">
    <property type="protein sequence ID" value="KAK7385902.1"/>
    <property type="molecule type" value="Genomic_DNA"/>
</dbReference>
<evidence type="ECO:0000313" key="3">
    <source>
        <dbReference type="Proteomes" id="UP001386955"/>
    </source>
</evidence>
<evidence type="ECO:0000256" key="1">
    <source>
        <dbReference type="SAM" id="SignalP"/>
    </source>
</evidence>
<organism evidence="2 3">
    <name type="scientific">Psophocarpus tetragonolobus</name>
    <name type="common">Winged bean</name>
    <name type="synonym">Dolichos tetragonolobus</name>
    <dbReference type="NCBI Taxonomy" id="3891"/>
    <lineage>
        <taxon>Eukaryota</taxon>
        <taxon>Viridiplantae</taxon>
        <taxon>Streptophyta</taxon>
        <taxon>Embryophyta</taxon>
        <taxon>Tracheophyta</taxon>
        <taxon>Spermatophyta</taxon>
        <taxon>Magnoliopsida</taxon>
        <taxon>eudicotyledons</taxon>
        <taxon>Gunneridae</taxon>
        <taxon>Pentapetalae</taxon>
        <taxon>rosids</taxon>
        <taxon>fabids</taxon>
        <taxon>Fabales</taxon>
        <taxon>Fabaceae</taxon>
        <taxon>Papilionoideae</taxon>
        <taxon>50 kb inversion clade</taxon>
        <taxon>NPAAA clade</taxon>
        <taxon>indigoferoid/millettioid clade</taxon>
        <taxon>Phaseoleae</taxon>
        <taxon>Psophocarpus</taxon>
    </lineage>
</organism>
<dbReference type="Proteomes" id="UP001386955">
    <property type="component" value="Unassembled WGS sequence"/>
</dbReference>
<keyword evidence="3" id="KW-1185">Reference proteome</keyword>